<evidence type="ECO:0000313" key="1">
    <source>
        <dbReference type="EMBL" id="GFH56343.1"/>
    </source>
</evidence>
<sequence>MKFDVVIVVTTAMSLMKPGINPAQQTLFNANANRCFEVNSSPTTTSPTKPPTFPPTLTPSSSFPTTLCLMMLRVLQLVIMYSLIVSAKMILHTLSTLIYIQDPEKKTKTCGWLTANRNKTEKRIARGYCTKDFDDGALINSCVKSYSLC</sequence>
<proteinExistence type="predicted"/>
<name>A0AAD3HAV7_9STRA</name>
<reference evidence="1 2" key="1">
    <citation type="journal article" date="2021" name="Sci. Rep.">
        <title>The genome of the diatom Chaetoceros tenuissimus carries an ancient integrated fragment of an extant virus.</title>
        <authorList>
            <person name="Hongo Y."/>
            <person name="Kimura K."/>
            <person name="Takaki Y."/>
            <person name="Yoshida Y."/>
            <person name="Baba S."/>
            <person name="Kobayashi G."/>
            <person name="Nagasaki K."/>
            <person name="Hano T."/>
            <person name="Tomaru Y."/>
        </authorList>
    </citation>
    <scope>NUCLEOTIDE SEQUENCE [LARGE SCALE GENOMIC DNA]</scope>
    <source>
        <strain evidence="1 2">NIES-3715</strain>
    </source>
</reference>
<dbReference type="EMBL" id="BLLK01000051">
    <property type="protein sequence ID" value="GFH56343.1"/>
    <property type="molecule type" value="Genomic_DNA"/>
</dbReference>
<dbReference type="AlphaFoldDB" id="A0AAD3HAV7"/>
<protein>
    <submittedName>
        <fullName evidence="1">Uncharacterized protein</fullName>
    </submittedName>
</protein>
<keyword evidence="2" id="KW-1185">Reference proteome</keyword>
<evidence type="ECO:0000313" key="2">
    <source>
        <dbReference type="Proteomes" id="UP001054902"/>
    </source>
</evidence>
<organism evidence="1 2">
    <name type="scientific">Chaetoceros tenuissimus</name>
    <dbReference type="NCBI Taxonomy" id="426638"/>
    <lineage>
        <taxon>Eukaryota</taxon>
        <taxon>Sar</taxon>
        <taxon>Stramenopiles</taxon>
        <taxon>Ochrophyta</taxon>
        <taxon>Bacillariophyta</taxon>
        <taxon>Coscinodiscophyceae</taxon>
        <taxon>Chaetocerotophycidae</taxon>
        <taxon>Chaetocerotales</taxon>
        <taxon>Chaetocerotaceae</taxon>
        <taxon>Chaetoceros</taxon>
    </lineage>
</organism>
<dbReference type="Proteomes" id="UP001054902">
    <property type="component" value="Unassembled WGS sequence"/>
</dbReference>
<accession>A0AAD3HAV7</accession>
<comment type="caution">
    <text evidence="1">The sequence shown here is derived from an EMBL/GenBank/DDBJ whole genome shotgun (WGS) entry which is preliminary data.</text>
</comment>
<gene>
    <name evidence="1" type="ORF">CTEN210_12819</name>
</gene>